<proteinExistence type="predicted"/>
<reference evidence="1" key="1">
    <citation type="journal article" date="2014" name="Int. J. Syst. Evol. Microbiol.">
        <title>Complete genome sequence of Corynebacterium casei LMG S-19264T (=DSM 44701T), isolated from a smear-ripened cheese.</title>
        <authorList>
            <consortium name="US DOE Joint Genome Institute (JGI-PGF)"/>
            <person name="Walter F."/>
            <person name="Albersmeier A."/>
            <person name="Kalinowski J."/>
            <person name="Ruckert C."/>
        </authorList>
    </citation>
    <scope>NUCLEOTIDE SEQUENCE</scope>
    <source>
        <strain evidence="1">CGMCC 4.7110</strain>
    </source>
</reference>
<keyword evidence="2" id="KW-1185">Reference proteome</keyword>
<dbReference type="Proteomes" id="UP000653411">
    <property type="component" value="Unassembled WGS sequence"/>
</dbReference>
<sequence>MASQIVIPGDELEEARSTLGFVHDFIDIGHHTFDFDAMFGRDLSKGAAQNFENKWEDGKNRLKKQVKEIQDAIGNILDSFEKTDQDAVSNLDDGSNG</sequence>
<reference evidence="1" key="2">
    <citation type="submission" date="2020-09" db="EMBL/GenBank/DDBJ databases">
        <authorList>
            <person name="Sun Q."/>
            <person name="Zhou Y."/>
        </authorList>
    </citation>
    <scope>NUCLEOTIDE SEQUENCE</scope>
    <source>
        <strain evidence="1">CGMCC 4.7110</strain>
    </source>
</reference>
<dbReference type="EMBL" id="BMML01000044">
    <property type="protein sequence ID" value="GGN44735.1"/>
    <property type="molecule type" value="Genomic_DNA"/>
</dbReference>
<protein>
    <submittedName>
        <fullName evidence="1">Uncharacterized protein</fullName>
    </submittedName>
</protein>
<accession>A0A917XQ68</accession>
<evidence type="ECO:0000313" key="1">
    <source>
        <dbReference type="EMBL" id="GGN44735.1"/>
    </source>
</evidence>
<dbReference type="RefSeq" id="WP_189269308.1">
    <property type="nucleotide sequence ID" value="NZ_BMML01000044.1"/>
</dbReference>
<gene>
    <name evidence="1" type="ORF">GCM10011578_096020</name>
</gene>
<organism evidence="1 2">
    <name type="scientific">Streptomyces fuscichromogenes</name>
    <dbReference type="NCBI Taxonomy" id="1324013"/>
    <lineage>
        <taxon>Bacteria</taxon>
        <taxon>Bacillati</taxon>
        <taxon>Actinomycetota</taxon>
        <taxon>Actinomycetes</taxon>
        <taxon>Kitasatosporales</taxon>
        <taxon>Streptomycetaceae</taxon>
        <taxon>Streptomyces</taxon>
    </lineage>
</organism>
<comment type="caution">
    <text evidence="1">The sequence shown here is derived from an EMBL/GenBank/DDBJ whole genome shotgun (WGS) entry which is preliminary data.</text>
</comment>
<name>A0A917XQ68_9ACTN</name>
<evidence type="ECO:0000313" key="2">
    <source>
        <dbReference type="Proteomes" id="UP000653411"/>
    </source>
</evidence>
<dbReference type="AlphaFoldDB" id="A0A917XQ68"/>